<keyword evidence="11" id="KW-1185">Reference proteome</keyword>
<dbReference type="GO" id="GO:0045944">
    <property type="term" value="P:positive regulation of transcription by RNA polymerase II"/>
    <property type="evidence" value="ECO:0007669"/>
    <property type="project" value="TreeGrafter"/>
</dbReference>
<dbReference type="InterPro" id="IPR039739">
    <property type="entry name" value="MAG2/RNF10"/>
</dbReference>
<feature type="region of interest" description="Disordered" evidence="8">
    <location>
        <begin position="1"/>
        <end position="98"/>
    </location>
</feature>
<dbReference type="CDD" id="cd16536">
    <property type="entry name" value="RING-HC_RNF10"/>
    <property type="match status" value="1"/>
</dbReference>
<evidence type="ECO:0000256" key="2">
    <source>
        <dbReference type="ARBA" id="ARBA00022490"/>
    </source>
</evidence>
<sequence length="742" mass="82591">MTSSDADMAQLYQSRAPRLNANAPEFMPGPSTKASAKEAGSSSSAGKGRRSAPPSQSPVPKNQNNNRNQQQKNESRPRKQQQRRQEPRQTRQEEVLYEDSAISAANNWGSPNKRGAISLNHLLNFSLPPRQRPTPGSSGPVRRKKDVYYEPYNKERFVNANYRFVMDEGGDYTVNLFDPDVIVEWENIVQATVPITKPLSCPICLGTPTAPKVTKCGHVYCWPCILHYLHLGEKKWRKCPICYDAIYAKDLKSAQFTMAKELGKATIGKPVSVDMMLMQRATNSTVTLPRAAYRTWSSNQSTPPSVANANAVPYAKLLLSSPEYRQSQILEREQRELRGMIAEADNEAAAAKLLGVEARGGMASERPFVEVALTEVKETIETISKKNALLRNNKKKASKQSLAAEVVSVPAPVRTVVPQTTEAWSLDEAAQRYRESSVEVESAFSEDEKTPRPEDTRPRPVLSSQPAVSETSTIAKAPAKTNVPPKDGMYYFYQGADGQHLYLHPLDIKVLKYEYGEYDNFPDRIAAKAIHAQESTVNEDLRKRCKYLSHLPLSCDVNFCEIDLSELVSEATLKTFEKELSARTRKYKAEERKEAQEKRRSTETYGRSLSTSPNAFIPEHFDSEFPAELNPRANEYDSGASVTSSIEGTEYSRSPEFTTDRRTPPAQAPPNLGKVPPSTGSFARIAAATTSSSQLWTRRAGAGGGGSRRELYHDDDDEYLVDDYQGWTLDFEEAVMVDGAAS</sequence>
<evidence type="ECO:0000313" key="11">
    <source>
        <dbReference type="Proteomes" id="UP001212841"/>
    </source>
</evidence>
<dbReference type="SMART" id="SM00184">
    <property type="entry name" value="RING"/>
    <property type="match status" value="1"/>
</dbReference>
<keyword evidence="2" id="KW-0963">Cytoplasm</keyword>
<feature type="region of interest" description="Disordered" evidence="8">
    <location>
        <begin position="635"/>
        <end position="677"/>
    </location>
</feature>
<dbReference type="PANTHER" id="PTHR12983">
    <property type="entry name" value="RING FINGER 10 FAMILY MEMBER"/>
    <property type="match status" value="1"/>
</dbReference>
<keyword evidence="3" id="KW-0479">Metal-binding</keyword>
<dbReference type="SUPFAM" id="SSF57850">
    <property type="entry name" value="RING/U-box"/>
    <property type="match status" value="1"/>
</dbReference>
<reference evidence="10" key="1">
    <citation type="submission" date="2020-05" db="EMBL/GenBank/DDBJ databases">
        <title>Phylogenomic resolution of chytrid fungi.</title>
        <authorList>
            <person name="Stajich J.E."/>
            <person name="Amses K."/>
            <person name="Simmons R."/>
            <person name="Seto K."/>
            <person name="Myers J."/>
            <person name="Bonds A."/>
            <person name="Quandt C.A."/>
            <person name="Barry K."/>
            <person name="Liu P."/>
            <person name="Grigoriev I."/>
            <person name="Longcore J.E."/>
            <person name="James T.Y."/>
        </authorList>
    </citation>
    <scope>NUCLEOTIDE SEQUENCE</scope>
    <source>
        <strain evidence="10">JEL0318</strain>
    </source>
</reference>
<evidence type="ECO:0000256" key="5">
    <source>
        <dbReference type="ARBA" id="ARBA00022833"/>
    </source>
</evidence>
<feature type="compositionally biased region" description="Low complexity" evidence="8">
    <location>
        <begin position="33"/>
        <end position="46"/>
    </location>
</feature>
<dbReference type="GO" id="GO:0005737">
    <property type="term" value="C:cytoplasm"/>
    <property type="evidence" value="ECO:0007669"/>
    <property type="project" value="UniProtKB-SubCell"/>
</dbReference>
<dbReference type="InterPro" id="IPR018957">
    <property type="entry name" value="Znf_C3HC4_RING-type"/>
</dbReference>
<dbReference type="InterPro" id="IPR013083">
    <property type="entry name" value="Znf_RING/FYVE/PHD"/>
</dbReference>
<dbReference type="Proteomes" id="UP001212841">
    <property type="component" value="Unassembled WGS sequence"/>
</dbReference>
<dbReference type="AlphaFoldDB" id="A0AAD5WZA6"/>
<feature type="compositionally biased region" description="Polar residues" evidence="8">
    <location>
        <begin position="640"/>
        <end position="657"/>
    </location>
</feature>
<dbReference type="GO" id="GO:0008270">
    <property type="term" value="F:zinc ion binding"/>
    <property type="evidence" value="ECO:0007669"/>
    <property type="project" value="UniProtKB-KW"/>
</dbReference>
<feature type="compositionally biased region" description="Basic and acidic residues" evidence="8">
    <location>
        <begin position="73"/>
        <end position="94"/>
    </location>
</feature>
<dbReference type="PROSITE" id="PS00518">
    <property type="entry name" value="ZF_RING_1"/>
    <property type="match status" value="1"/>
</dbReference>
<dbReference type="EMBL" id="JADGJD010001146">
    <property type="protein sequence ID" value="KAJ3046535.1"/>
    <property type="molecule type" value="Genomic_DNA"/>
</dbReference>
<evidence type="ECO:0000256" key="7">
    <source>
        <dbReference type="SAM" id="Coils"/>
    </source>
</evidence>
<comment type="caution">
    <text evidence="10">The sequence shown here is derived from an EMBL/GenBank/DDBJ whole genome shotgun (WGS) entry which is preliminary data.</text>
</comment>
<comment type="subcellular location">
    <subcellularLocation>
        <location evidence="1">Cytoplasm</location>
    </subcellularLocation>
</comment>
<feature type="compositionally biased region" description="Basic and acidic residues" evidence="8">
    <location>
        <begin position="446"/>
        <end position="458"/>
    </location>
</feature>
<keyword evidence="7" id="KW-0175">Coiled coil</keyword>
<organism evidence="10 11">
    <name type="scientific">Rhizophlyctis rosea</name>
    <dbReference type="NCBI Taxonomy" id="64517"/>
    <lineage>
        <taxon>Eukaryota</taxon>
        <taxon>Fungi</taxon>
        <taxon>Fungi incertae sedis</taxon>
        <taxon>Chytridiomycota</taxon>
        <taxon>Chytridiomycota incertae sedis</taxon>
        <taxon>Chytridiomycetes</taxon>
        <taxon>Rhizophlyctidales</taxon>
        <taxon>Rhizophlyctidaceae</taxon>
        <taxon>Rhizophlyctis</taxon>
    </lineage>
</organism>
<feature type="region of interest" description="Disordered" evidence="8">
    <location>
        <begin position="436"/>
        <end position="481"/>
    </location>
</feature>
<dbReference type="GO" id="GO:0000976">
    <property type="term" value="F:transcription cis-regulatory region binding"/>
    <property type="evidence" value="ECO:0007669"/>
    <property type="project" value="TreeGrafter"/>
</dbReference>
<evidence type="ECO:0000256" key="6">
    <source>
        <dbReference type="PROSITE-ProRule" id="PRU00175"/>
    </source>
</evidence>
<evidence type="ECO:0000259" key="9">
    <source>
        <dbReference type="PROSITE" id="PS50089"/>
    </source>
</evidence>
<evidence type="ECO:0000256" key="8">
    <source>
        <dbReference type="SAM" id="MobiDB-lite"/>
    </source>
</evidence>
<accession>A0AAD5WZA6</accession>
<feature type="non-terminal residue" evidence="10">
    <location>
        <position position="1"/>
    </location>
</feature>
<keyword evidence="5" id="KW-0862">Zinc</keyword>
<name>A0AAD5WZA6_9FUNG</name>
<proteinExistence type="predicted"/>
<evidence type="ECO:0000256" key="4">
    <source>
        <dbReference type="ARBA" id="ARBA00022771"/>
    </source>
</evidence>
<dbReference type="PROSITE" id="PS50089">
    <property type="entry name" value="ZF_RING_2"/>
    <property type="match status" value="1"/>
</dbReference>
<feature type="compositionally biased region" description="Polar residues" evidence="8">
    <location>
        <begin position="462"/>
        <end position="474"/>
    </location>
</feature>
<keyword evidence="4 6" id="KW-0863">Zinc-finger</keyword>
<feature type="compositionally biased region" description="Polar residues" evidence="8">
    <location>
        <begin position="603"/>
        <end position="613"/>
    </location>
</feature>
<dbReference type="PANTHER" id="PTHR12983:SF9">
    <property type="entry name" value="E3 UBIQUITIN-PROTEIN LIGASE RNF10"/>
    <property type="match status" value="1"/>
</dbReference>
<dbReference type="Pfam" id="PF00097">
    <property type="entry name" value="zf-C3HC4"/>
    <property type="match status" value="1"/>
</dbReference>
<feature type="coiled-coil region" evidence="7">
    <location>
        <begin position="327"/>
        <end position="400"/>
    </location>
</feature>
<evidence type="ECO:0000256" key="3">
    <source>
        <dbReference type="ARBA" id="ARBA00022723"/>
    </source>
</evidence>
<feature type="compositionally biased region" description="Basic and acidic residues" evidence="8">
    <location>
        <begin position="585"/>
        <end position="602"/>
    </location>
</feature>
<evidence type="ECO:0000313" key="10">
    <source>
        <dbReference type="EMBL" id="KAJ3046535.1"/>
    </source>
</evidence>
<feature type="domain" description="RING-type" evidence="9">
    <location>
        <begin position="201"/>
        <end position="242"/>
    </location>
</feature>
<feature type="region of interest" description="Disordered" evidence="8">
    <location>
        <begin position="585"/>
        <end position="613"/>
    </location>
</feature>
<gene>
    <name evidence="10" type="primary">RNF10</name>
    <name evidence="10" type="ORF">HK097_000770</name>
</gene>
<feature type="compositionally biased region" description="Low complexity" evidence="8">
    <location>
        <begin position="61"/>
        <end position="72"/>
    </location>
</feature>
<protein>
    <submittedName>
        <fullName evidence="10">RING finger protein 10</fullName>
    </submittedName>
</protein>
<dbReference type="InterPro" id="IPR001841">
    <property type="entry name" value="Znf_RING"/>
</dbReference>
<dbReference type="Gene3D" id="3.30.40.10">
    <property type="entry name" value="Zinc/RING finger domain, C3HC4 (zinc finger)"/>
    <property type="match status" value="1"/>
</dbReference>
<dbReference type="InterPro" id="IPR017907">
    <property type="entry name" value="Znf_RING_CS"/>
</dbReference>
<evidence type="ECO:0000256" key="1">
    <source>
        <dbReference type="ARBA" id="ARBA00004496"/>
    </source>
</evidence>